<name>K1RT68_9ZZZZ</name>
<dbReference type="PIRSF" id="PIRSF037984">
    <property type="entry name" value="Met_synth_TM0269_prd"/>
    <property type="match status" value="1"/>
</dbReference>
<dbReference type="InterPro" id="IPR037010">
    <property type="entry name" value="VitB12-dep_Met_synth_activ_sf"/>
</dbReference>
<organism evidence="2">
    <name type="scientific">human gut metagenome</name>
    <dbReference type="NCBI Taxonomy" id="408170"/>
    <lineage>
        <taxon>unclassified sequences</taxon>
        <taxon>metagenomes</taxon>
        <taxon>organismal metagenomes</taxon>
    </lineage>
</organism>
<protein>
    <submittedName>
        <fullName evidence="2">5-methyltetrahydrofolate--homocysteine methyltransferase</fullName>
    </submittedName>
</protein>
<reference evidence="2" key="1">
    <citation type="journal article" date="2013" name="Environ. Microbiol.">
        <title>Microbiota from the distal guts of lean and obese adolescents exhibit partial functional redundancy besides clear differences in community structure.</title>
        <authorList>
            <person name="Ferrer M."/>
            <person name="Ruiz A."/>
            <person name="Lanza F."/>
            <person name="Haange S.B."/>
            <person name="Oberbach A."/>
            <person name="Till H."/>
            <person name="Bargiela R."/>
            <person name="Campoy C."/>
            <person name="Segura M.T."/>
            <person name="Richter M."/>
            <person name="von Bergen M."/>
            <person name="Seifert J."/>
            <person name="Suarez A."/>
        </authorList>
    </citation>
    <scope>NUCLEOTIDE SEQUENCE</scope>
</reference>
<dbReference type="Pfam" id="PF02965">
    <property type="entry name" value="Met_synt_B12"/>
    <property type="match status" value="1"/>
</dbReference>
<evidence type="ECO:0000259" key="1">
    <source>
        <dbReference type="Pfam" id="PF02965"/>
    </source>
</evidence>
<dbReference type="EMBL" id="AJWZ01011583">
    <property type="protein sequence ID" value="EKC44705.1"/>
    <property type="molecule type" value="Genomic_DNA"/>
</dbReference>
<feature type="domain" description="AdoMet activation" evidence="1">
    <location>
        <begin position="76"/>
        <end position="190"/>
    </location>
</feature>
<keyword evidence="2" id="KW-0489">Methyltransferase</keyword>
<dbReference type="Gene3D" id="3.40.109.40">
    <property type="match status" value="1"/>
</dbReference>
<dbReference type="GO" id="GO:0008705">
    <property type="term" value="F:methionine synthase activity"/>
    <property type="evidence" value="ECO:0007669"/>
    <property type="project" value="InterPro"/>
</dbReference>
<accession>K1RT68</accession>
<dbReference type="InterPro" id="IPR004223">
    <property type="entry name" value="VitB12-dep_Met_synth_activ_dom"/>
</dbReference>
<sequence length="213" mass="24074">MDINTKEVLRYLGYKGREADEKTLDLINHVKIEIITSIQPRSLYRECKLEYLSDSAVKLDGIEFHSEKLVKHLRNSDRILLFAATLGMQSDILVRRYAGVDTARAAVMQAATAAAVESFCDDVCENIAKEEEKRGYYLRPRFSPGYADLSLESQKEFFKLLDCTKRIGLTLSENCMMIPTKSVTAFIGLTKDKDCNFNACAACGNKNCEFRRG</sequence>
<proteinExistence type="predicted"/>
<evidence type="ECO:0000313" key="2">
    <source>
        <dbReference type="EMBL" id="EKC44705.1"/>
    </source>
</evidence>
<dbReference type="SUPFAM" id="SSF56507">
    <property type="entry name" value="Methionine synthase activation domain-like"/>
    <property type="match status" value="1"/>
</dbReference>
<dbReference type="InterPro" id="IPR017342">
    <property type="entry name" value="S-AdoMet-dep_Met_synth_prd"/>
</dbReference>
<dbReference type="AlphaFoldDB" id="K1RT68"/>
<keyword evidence="2" id="KW-0808">Transferase</keyword>
<comment type="caution">
    <text evidence="2">The sequence shown here is derived from an EMBL/GenBank/DDBJ whole genome shotgun (WGS) entry which is preliminary data.</text>
</comment>
<gene>
    <name evidence="2" type="ORF">OBE_17328</name>
</gene>
<dbReference type="GO" id="GO:0032259">
    <property type="term" value="P:methylation"/>
    <property type="evidence" value="ECO:0007669"/>
    <property type="project" value="UniProtKB-KW"/>
</dbReference>